<keyword evidence="3" id="KW-1185">Reference proteome</keyword>
<proteinExistence type="predicted"/>
<dbReference type="AlphaFoldDB" id="A0A939TNZ6"/>
<feature type="signal peptide" evidence="1">
    <location>
        <begin position="1"/>
        <end position="25"/>
    </location>
</feature>
<dbReference type="PROSITE" id="PS51257">
    <property type="entry name" value="PROKAR_LIPOPROTEIN"/>
    <property type="match status" value="1"/>
</dbReference>
<name>A0A939TNZ6_9MICO</name>
<dbReference type="Proteomes" id="UP000680132">
    <property type="component" value="Unassembled WGS sequence"/>
</dbReference>
<evidence type="ECO:0008006" key="4">
    <source>
        <dbReference type="Google" id="ProtNLM"/>
    </source>
</evidence>
<feature type="chain" id="PRO_5037022694" description="Lipoprotein" evidence="1">
    <location>
        <begin position="26"/>
        <end position="148"/>
    </location>
</feature>
<protein>
    <recommendedName>
        <fullName evidence="4">Lipoprotein</fullName>
    </recommendedName>
</protein>
<dbReference type="EMBL" id="JAGFOA010000006">
    <property type="protein sequence ID" value="MBO3664753.1"/>
    <property type="molecule type" value="Genomic_DNA"/>
</dbReference>
<accession>A0A939TNZ6</accession>
<evidence type="ECO:0000256" key="1">
    <source>
        <dbReference type="SAM" id="SignalP"/>
    </source>
</evidence>
<organism evidence="2 3">
    <name type="scientific">Microbacterium stercoris</name>
    <dbReference type="NCBI Taxonomy" id="2820289"/>
    <lineage>
        <taxon>Bacteria</taxon>
        <taxon>Bacillati</taxon>
        <taxon>Actinomycetota</taxon>
        <taxon>Actinomycetes</taxon>
        <taxon>Micrococcales</taxon>
        <taxon>Microbacteriaceae</taxon>
        <taxon>Microbacterium</taxon>
    </lineage>
</organism>
<evidence type="ECO:0000313" key="3">
    <source>
        <dbReference type="Proteomes" id="UP000680132"/>
    </source>
</evidence>
<gene>
    <name evidence="2" type="ORF">J5V96_14740</name>
</gene>
<evidence type="ECO:0000313" key="2">
    <source>
        <dbReference type="EMBL" id="MBO3664753.1"/>
    </source>
</evidence>
<comment type="caution">
    <text evidence="2">The sequence shown here is derived from an EMBL/GenBank/DDBJ whole genome shotgun (WGS) entry which is preliminary data.</text>
</comment>
<reference evidence="2" key="1">
    <citation type="submission" date="2021-03" db="EMBL/GenBank/DDBJ databases">
        <title>Microbacterium sp. nov., a novel actinobacterium isolated from cow dung.</title>
        <authorList>
            <person name="Zhang L."/>
        </authorList>
    </citation>
    <scope>NUCLEOTIDE SEQUENCE</scope>
    <source>
        <strain evidence="2">NEAU-LLB</strain>
    </source>
</reference>
<keyword evidence="1" id="KW-0732">Signal</keyword>
<sequence length="148" mass="15614">MRKTRGLAPATVMILCGLLAGCAAAPDAEDRLLAAVHTKSVTLSEVFDDVAWESLYVVCPYQSRETTAAALGVDSASVPDLSDDDSRQVVLLLDGGEVVRQLPLARTALDLCALSSVTPPIIAGETDTVMFSEAEGIWRAERVAPDPS</sequence>
<dbReference type="RefSeq" id="WP_208504712.1">
    <property type="nucleotide sequence ID" value="NZ_JAGFOA010000006.1"/>
</dbReference>